<comment type="function">
    <text evidence="2">Functions as a ribosomal silencing factor. Interacts with ribosomal protein uL14 (rplN), blocking formation of intersubunit bridge B8. Prevents association of the 30S and 50S ribosomal subunits and the formation of functional ribosomes, thus repressing translation.</text>
</comment>
<dbReference type="Proteomes" id="UP000051565">
    <property type="component" value="Unassembled WGS sequence"/>
</dbReference>
<dbReference type="InterPro" id="IPR004394">
    <property type="entry name" value="Iojap/RsfS/C7orf30"/>
</dbReference>
<dbReference type="EMBL" id="JQBT01000032">
    <property type="protein sequence ID" value="KRN79088.1"/>
    <property type="molecule type" value="Genomic_DNA"/>
</dbReference>
<dbReference type="InterPro" id="IPR043519">
    <property type="entry name" value="NT_sf"/>
</dbReference>
<dbReference type="Pfam" id="PF02410">
    <property type="entry name" value="RsfS"/>
    <property type="match status" value="1"/>
</dbReference>
<keyword evidence="2" id="KW-0810">Translation regulation</keyword>
<dbReference type="PANTHER" id="PTHR21043">
    <property type="entry name" value="IOJAP SUPERFAMILY ORTHOLOG"/>
    <property type="match status" value="1"/>
</dbReference>
<dbReference type="GO" id="GO:0043023">
    <property type="term" value="F:ribosomal large subunit binding"/>
    <property type="evidence" value="ECO:0007669"/>
    <property type="project" value="TreeGrafter"/>
</dbReference>
<accession>A0A0R2JPL5</accession>
<evidence type="ECO:0000313" key="4">
    <source>
        <dbReference type="Proteomes" id="UP000051565"/>
    </source>
</evidence>
<gene>
    <name evidence="2" type="primary">rsfS</name>
    <name evidence="3" type="ORF">IV52_GL000493</name>
</gene>
<dbReference type="STRING" id="53444.AYR59_05915"/>
<dbReference type="PATRIC" id="fig|1122148.6.peg.513"/>
<dbReference type="PANTHER" id="PTHR21043:SF0">
    <property type="entry name" value="MITOCHONDRIAL ASSEMBLY OF RIBOSOMAL LARGE SUBUNIT PROTEIN 1"/>
    <property type="match status" value="1"/>
</dbReference>
<comment type="subcellular location">
    <subcellularLocation>
        <location evidence="2">Cytoplasm</location>
    </subcellularLocation>
</comment>
<name>A0A0R2JPL5_9LACO</name>
<dbReference type="HAMAP" id="MF_01477">
    <property type="entry name" value="Iojap_RsfS"/>
    <property type="match status" value="1"/>
</dbReference>
<dbReference type="NCBIfam" id="TIGR00090">
    <property type="entry name" value="rsfS_iojap_ybeB"/>
    <property type="match status" value="1"/>
</dbReference>
<dbReference type="AlphaFoldDB" id="A0A0R2JPL5"/>
<dbReference type="GO" id="GO:0042256">
    <property type="term" value="P:cytosolic ribosome assembly"/>
    <property type="evidence" value="ECO:0007669"/>
    <property type="project" value="UniProtKB-UniRule"/>
</dbReference>
<comment type="similarity">
    <text evidence="1 2">Belongs to the Iojap/RsfS family.</text>
</comment>
<evidence type="ECO:0000256" key="1">
    <source>
        <dbReference type="ARBA" id="ARBA00010574"/>
    </source>
</evidence>
<dbReference type="RefSeq" id="WP_054646249.1">
    <property type="nucleotide sequence ID" value="NZ_FUXS01000001.1"/>
</dbReference>
<dbReference type="GeneID" id="61250374"/>
<reference evidence="3 4" key="1">
    <citation type="journal article" date="2015" name="Genome Announc.">
        <title>Expanding the biotechnology potential of lactobacilli through comparative genomics of 213 strains and associated genera.</title>
        <authorList>
            <person name="Sun Z."/>
            <person name="Harris H.M."/>
            <person name="McCann A."/>
            <person name="Guo C."/>
            <person name="Argimon S."/>
            <person name="Zhang W."/>
            <person name="Yang X."/>
            <person name="Jeffery I.B."/>
            <person name="Cooney J.C."/>
            <person name="Kagawa T.F."/>
            <person name="Liu W."/>
            <person name="Song Y."/>
            <person name="Salvetti E."/>
            <person name="Wrobel A."/>
            <person name="Rasinkangas P."/>
            <person name="Parkhill J."/>
            <person name="Rea M.C."/>
            <person name="O'Sullivan O."/>
            <person name="Ritari J."/>
            <person name="Douillard F.P."/>
            <person name="Paul Ross R."/>
            <person name="Yang R."/>
            <person name="Briner A.E."/>
            <person name="Felis G.E."/>
            <person name="de Vos W.M."/>
            <person name="Barrangou R."/>
            <person name="Klaenhammer T.R."/>
            <person name="Caufield P.W."/>
            <person name="Cui Y."/>
            <person name="Zhang H."/>
            <person name="O'Toole P.W."/>
        </authorList>
    </citation>
    <scope>NUCLEOTIDE SEQUENCE [LARGE SCALE GENOMIC DNA]</scope>
    <source>
        <strain evidence="3 4">DSM 20690</strain>
    </source>
</reference>
<proteinExistence type="inferred from homology"/>
<dbReference type="Gene3D" id="3.30.460.10">
    <property type="entry name" value="Beta Polymerase, domain 2"/>
    <property type="match status" value="1"/>
</dbReference>
<keyword evidence="2" id="KW-0963">Cytoplasm</keyword>
<protein>
    <recommendedName>
        <fullName evidence="2">Ribosomal silencing factor RsfS</fullName>
    </recommendedName>
</protein>
<organism evidence="3 4">
    <name type="scientific">Fructilactobacillus lindneri DSM 20690 = JCM 11027</name>
    <dbReference type="NCBI Taxonomy" id="1122148"/>
    <lineage>
        <taxon>Bacteria</taxon>
        <taxon>Bacillati</taxon>
        <taxon>Bacillota</taxon>
        <taxon>Bacilli</taxon>
        <taxon>Lactobacillales</taxon>
        <taxon>Lactobacillaceae</taxon>
        <taxon>Fructilactobacillus</taxon>
    </lineage>
</organism>
<dbReference type="SUPFAM" id="SSF81301">
    <property type="entry name" value="Nucleotidyltransferase"/>
    <property type="match status" value="1"/>
</dbReference>
<sequence length="119" mass="13829">MDNQEILQIIVKAADERRAHDIEVLKIENLSVMGRYFVIMDASSERQVKAISNNIIDHLNENHVKIIHLEGKDNAKWILIDLGDVIVHVFTSETREFYNLEKLWADAIVEDISDWITED</sequence>
<dbReference type="GO" id="GO:0005737">
    <property type="term" value="C:cytoplasm"/>
    <property type="evidence" value="ECO:0007669"/>
    <property type="project" value="UniProtKB-SubCell"/>
</dbReference>
<comment type="subunit">
    <text evidence="2">Interacts with ribosomal protein uL14 (rplN).</text>
</comment>
<keyword evidence="2" id="KW-0678">Repressor</keyword>
<dbReference type="GO" id="GO:0017148">
    <property type="term" value="P:negative regulation of translation"/>
    <property type="evidence" value="ECO:0007669"/>
    <property type="project" value="UniProtKB-UniRule"/>
</dbReference>
<evidence type="ECO:0000256" key="2">
    <source>
        <dbReference type="HAMAP-Rule" id="MF_01477"/>
    </source>
</evidence>
<dbReference type="OrthoDB" id="9793681at2"/>
<evidence type="ECO:0000313" key="3">
    <source>
        <dbReference type="EMBL" id="KRN79088.1"/>
    </source>
</evidence>
<comment type="caution">
    <text evidence="3">The sequence shown here is derived from an EMBL/GenBank/DDBJ whole genome shotgun (WGS) entry which is preliminary data.</text>
</comment>
<dbReference type="GO" id="GO:0090071">
    <property type="term" value="P:negative regulation of ribosome biogenesis"/>
    <property type="evidence" value="ECO:0007669"/>
    <property type="project" value="UniProtKB-UniRule"/>
</dbReference>
<keyword evidence="4" id="KW-1185">Reference proteome</keyword>